<dbReference type="InterPro" id="IPR003563">
    <property type="entry name" value="8ODP"/>
</dbReference>
<evidence type="ECO:0000256" key="26">
    <source>
        <dbReference type="SAM" id="MobiDB-lite"/>
    </source>
</evidence>
<evidence type="ECO:0000256" key="10">
    <source>
        <dbReference type="ARBA" id="ARBA00024448"/>
    </source>
</evidence>
<dbReference type="CDD" id="cd03427">
    <property type="entry name" value="NUDIX_MTH1_Nudt1"/>
    <property type="match status" value="1"/>
</dbReference>
<comment type="catalytic activity">
    <reaction evidence="13">
        <text>2-oxo-ATP + H2O = 2-oxo-AMP + diphosphate + H(+)</text>
        <dbReference type="Rhea" id="RHEA:67392"/>
        <dbReference type="ChEBI" id="CHEBI:15377"/>
        <dbReference type="ChEBI" id="CHEBI:15378"/>
        <dbReference type="ChEBI" id="CHEBI:33019"/>
        <dbReference type="ChEBI" id="CHEBI:71395"/>
        <dbReference type="ChEBI" id="CHEBI:172878"/>
    </reaction>
    <physiologicalReaction direction="left-to-right" evidence="13">
        <dbReference type="Rhea" id="RHEA:67393"/>
    </physiologicalReaction>
</comment>
<evidence type="ECO:0000256" key="24">
    <source>
        <dbReference type="ARBA" id="ARBA00053094"/>
    </source>
</evidence>
<dbReference type="InterPro" id="IPR015797">
    <property type="entry name" value="NUDIX_hydrolase-like_dom_sf"/>
</dbReference>
<dbReference type="GO" id="GO:0008413">
    <property type="term" value="F:8-oxo-7,8-dihydroguanosine triphosphate pyrophosphatase activity"/>
    <property type="evidence" value="ECO:0007669"/>
    <property type="project" value="InterPro"/>
</dbReference>
<evidence type="ECO:0000256" key="9">
    <source>
        <dbReference type="ARBA" id="ARBA00022884"/>
    </source>
</evidence>
<evidence type="ECO:0000256" key="6">
    <source>
        <dbReference type="ARBA" id="ARBA00022723"/>
    </source>
</evidence>
<dbReference type="OrthoDB" id="9804563at2"/>
<evidence type="ECO:0000256" key="14">
    <source>
        <dbReference type="ARBA" id="ARBA00026103"/>
    </source>
</evidence>
<dbReference type="GO" id="GO:0003723">
    <property type="term" value="F:RNA binding"/>
    <property type="evidence" value="ECO:0007669"/>
    <property type="project" value="UniProtKB-KW"/>
</dbReference>
<dbReference type="InterPro" id="IPR020084">
    <property type="entry name" value="NUDIX_hydrolase_CS"/>
</dbReference>
<evidence type="ECO:0000256" key="7">
    <source>
        <dbReference type="ARBA" id="ARBA00022801"/>
    </source>
</evidence>
<evidence type="ECO:0000256" key="23">
    <source>
        <dbReference type="ARBA" id="ARBA00049032"/>
    </source>
</evidence>
<dbReference type="PANTHER" id="PTHR43758:SF2">
    <property type="entry name" value="OXIDIZED PURINE NUCLEOSIDE TRIPHOSPHATE HYDROLASE"/>
    <property type="match status" value="1"/>
</dbReference>
<dbReference type="PANTHER" id="PTHR43758">
    <property type="entry name" value="7,8-DIHYDRO-8-OXOGUANINE TRIPHOSPHATASE"/>
    <property type="match status" value="1"/>
</dbReference>
<evidence type="ECO:0000256" key="25">
    <source>
        <dbReference type="RuleBase" id="RU003476"/>
    </source>
</evidence>
<dbReference type="EMBL" id="CP035491">
    <property type="protein sequence ID" value="QAY74392.1"/>
    <property type="molecule type" value="Genomic_DNA"/>
</dbReference>
<evidence type="ECO:0000256" key="8">
    <source>
        <dbReference type="ARBA" id="ARBA00022842"/>
    </source>
</evidence>
<comment type="cofactor">
    <cofactor evidence="1">
        <name>Mg(2+)</name>
        <dbReference type="ChEBI" id="CHEBI:18420"/>
    </cofactor>
</comment>
<dbReference type="Proteomes" id="UP000291259">
    <property type="component" value="Chromosome"/>
</dbReference>
<dbReference type="InterPro" id="IPR020476">
    <property type="entry name" value="Nudix_hydrolase"/>
</dbReference>
<comment type="subunit">
    <text evidence="4">Monomer.</text>
</comment>
<accession>A0A4P6FE34</accession>
<comment type="catalytic activity">
    <reaction evidence="12">
        <text>8-oxo-dGTP + H2O = 8-oxo-dGMP + diphosphate + H(+)</text>
        <dbReference type="Rhea" id="RHEA:31575"/>
        <dbReference type="ChEBI" id="CHEBI:15377"/>
        <dbReference type="ChEBI" id="CHEBI:15378"/>
        <dbReference type="ChEBI" id="CHEBI:33019"/>
        <dbReference type="ChEBI" id="CHEBI:63224"/>
        <dbReference type="ChEBI" id="CHEBI:77896"/>
    </reaction>
    <physiologicalReaction direction="left-to-right" evidence="12">
        <dbReference type="Rhea" id="RHEA:31576"/>
    </physiologicalReaction>
</comment>
<sequence>MKRRAASTRCRRSATTRRRSCSAERVRSARGRRMTLPQVSVCYLLRERGGRTEVLLGRKLRGFGEGYVVGPGGKLEPGESTAEAAARELLEETGFRVETSALEYRGRVTYLFPHRDAWSLESNVFVSRRFGGEQVASDELALEWFDVDEVPFAEMWDDARRWLPGVLAGGRASGTFVYGRDLATVVEAPTPVA</sequence>
<dbReference type="SUPFAM" id="SSF55811">
    <property type="entry name" value="Nudix"/>
    <property type="match status" value="1"/>
</dbReference>
<dbReference type="KEGG" id="agf:ET445_14720"/>
<evidence type="ECO:0000256" key="2">
    <source>
        <dbReference type="ARBA" id="ARBA00004496"/>
    </source>
</evidence>
<evidence type="ECO:0000256" key="18">
    <source>
        <dbReference type="ARBA" id="ARBA00030682"/>
    </source>
</evidence>
<comment type="catalytic activity">
    <reaction evidence="22">
        <text>O(6)-methyl-dGTP + H2O = O(6)-methyl-dGMP + diphosphate + H(+)</text>
        <dbReference type="Rhea" id="RHEA:67600"/>
        <dbReference type="ChEBI" id="CHEBI:15377"/>
        <dbReference type="ChEBI" id="CHEBI:15378"/>
        <dbReference type="ChEBI" id="CHEBI:33019"/>
        <dbReference type="ChEBI" id="CHEBI:169974"/>
        <dbReference type="ChEBI" id="CHEBI:169975"/>
    </reaction>
    <physiologicalReaction direction="left-to-right" evidence="22">
        <dbReference type="Rhea" id="RHEA:67601"/>
    </physiologicalReaction>
</comment>
<proteinExistence type="inferred from homology"/>
<keyword evidence="29" id="KW-1185">Reference proteome</keyword>
<evidence type="ECO:0000256" key="19">
    <source>
        <dbReference type="ARBA" id="ARBA00031927"/>
    </source>
</evidence>
<evidence type="ECO:0000256" key="11">
    <source>
        <dbReference type="ARBA" id="ARBA00024459"/>
    </source>
</evidence>
<keyword evidence="5" id="KW-0963">Cytoplasm</keyword>
<evidence type="ECO:0000256" key="15">
    <source>
        <dbReference type="ARBA" id="ARBA00026218"/>
    </source>
</evidence>
<evidence type="ECO:0000256" key="3">
    <source>
        <dbReference type="ARBA" id="ARBA00005582"/>
    </source>
</evidence>
<dbReference type="Gene3D" id="3.90.79.10">
    <property type="entry name" value="Nucleoside Triphosphate Pyrophosphohydrolase"/>
    <property type="match status" value="1"/>
</dbReference>
<evidence type="ECO:0000259" key="27">
    <source>
        <dbReference type="PROSITE" id="PS51462"/>
    </source>
</evidence>
<comment type="similarity">
    <text evidence="3 25">Belongs to the Nudix hydrolase family.</text>
</comment>
<evidence type="ECO:0000256" key="4">
    <source>
        <dbReference type="ARBA" id="ARBA00011245"/>
    </source>
</evidence>
<gene>
    <name evidence="28" type="ORF">ET445_14720</name>
</gene>
<comment type="function">
    <text evidence="24">Oxidized purine nucleoside triphosphate hydrolase which is a prominent sanitizer of the oxidized nucleotide pool. Catalyzes the hydrolysis of 2-oxo-dATP (2-hydroxy-dATP) into 2-oxo-dAMP. Also has a significant hydrolase activity toward 2-oxo-ATP, 8-oxo-dGTP and 8-oxo-dATP. Through the hydrolysis of oxidized purine nucleoside triphosphates, prevents their incorporation into DNA and the subsequent transversions A:T to C:G and G:C to T:A. Also catalyzes the hydrolysis of methylated purine nucleoside triphosphate preventing their integration into DNA. Through this antimutagenic activity protects cells from oxidative stress.</text>
</comment>
<dbReference type="GO" id="GO:0008828">
    <property type="term" value="F:dATP diphosphatase activity"/>
    <property type="evidence" value="ECO:0007669"/>
    <property type="project" value="UniProtKB-EC"/>
</dbReference>
<evidence type="ECO:0000256" key="20">
    <source>
        <dbReference type="ARBA" id="ARBA00032071"/>
    </source>
</evidence>
<evidence type="ECO:0000256" key="17">
    <source>
        <dbReference type="ARBA" id="ARBA00030634"/>
    </source>
</evidence>
<keyword evidence="8" id="KW-0460">Magnesium</keyword>
<dbReference type="InterPro" id="IPR000086">
    <property type="entry name" value="NUDIX_hydrolase_dom"/>
</dbReference>
<name>A0A4P6FE34_9MICO</name>
<comment type="catalytic activity">
    <reaction evidence="21">
        <text>N(6)-methyl-ATP + H2O = N(6)-methyl-AMP + diphosphate + H(+)</text>
        <dbReference type="Rhea" id="RHEA:67608"/>
        <dbReference type="ChEBI" id="CHEBI:15377"/>
        <dbReference type="ChEBI" id="CHEBI:15378"/>
        <dbReference type="ChEBI" id="CHEBI:33019"/>
        <dbReference type="ChEBI" id="CHEBI:144842"/>
        <dbReference type="ChEBI" id="CHEBI:172873"/>
    </reaction>
    <physiologicalReaction direction="left-to-right" evidence="21">
        <dbReference type="Rhea" id="RHEA:67609"/>
    </physiologicalReaction>
</comment>
<dbReference type="PRINTS" id="PR00502">
    <property type="entry name" value="NUDIXFAMILY"/>
</dbReference>
<dbReference type="AlphaFoldDB" id="A0A4P6FE34"/>
<comment type="catalytic activity">
    <reaction evidence="11">
        <text>2-oxo-dATP + H2O = 2-oxo-dAMP + diphosphate + H(+)</text>
        <dbReference type="Rhea" id="RHEA:31583"/>
        <dbReference type="ChEBI" id="CHEBI:15377"/>
        <dbReference type="ChEBI" id="CHEBI:15378"/>
        <dbReference type="ChEBI" id="CHEBI:33019"/>
        <dbReference type="ChEBI" id="CHEBI:63212"/>
        <dbReference type="ChEBI" id="CHEBI:77897"/>
        <dbReference type="EC" id="3.6.1.56"/>
    </reaction>
    <physiologicalReaction direction="left-to-right" evidence="11">
        <dbReference type="Rhea" id="RHEA:31584"/>
    </physiologicalReaction>
</comment>
<dbReference type="PROSITE" id="PS51462">
    <property type="entry name" value="NUDIX"/>
    <property type="match status" value="1"/>
</dbReference>
<feature type="domain" description="Nudix hydrolase" evidence="27">
    <location>
        <begin position="35"/>
        <end position="168"/>
    </location>
</feature>
<evidence type="ECO:0000256" key="21">
    <source>
        <dbReference type="ARBA" id="ARBA00048002"/>
    </source>
</evidence>
<dbReference type="PRINTS" id="PR01403">
    <property type="entry name" value="8OXTPHPHTASE"/>
</dbReference>
<dbReference type="EC" id="3.6.1.56" evidence="14"/>
<evidence type="ECO:0000313" key="29">
    <source>
        <dbReference type="Proteomes" id="UP000291259"/>
    </source>
</evidence>
<evidence type="ECO:0000256" key="1">
    <source>
        <dbReference type="ARBA" id="ARBA00001946"/>
    </source>
</evidence>
<keyword evidence="9" id="KW-0694">RNA-binding</keyword>
<keyword evidence="6" id="KW-0479">Metal-binding</keyword>
<feature type="region of interest" description="Disordered" evidence="26">
    <location>
        <begin position="1"/>
        <end position="26"/>
    </location>
</feature>
<keyword evidence="7 25" id="KW-0378">Hydrolase</keyword>
<protein>
    <recommendedName>
        <fullName evidence="15">Oxidized purine nucleoside triphosphate hydrolase</fullName>
        <ecNumber evidence="14">3.6.1.56</ecNumber>
    </recommendedName>
    <alternativeName>
        <fullName evidence="19">2-hydroxy-dATP diphosphatase</fullName>
    </alternativeName>
    <alternativeName>
        <fullName evidence="18">7,8-dihydro-8-oxoguanine triphosphatase</fullName>
    </alternativeName>
    <alternativeName>
        <fullName evidence="17">8-oxo-dGTPase</fullName>
    </alternativeName>
    <alternativeName>
        <fullName evidence="20">Methylated purine nucleoside triphosphate hydrolase</fullName>
    </alternativeName>
    <alternativeName>
        <fullName evidence="16">Nucleoside diphosphate-linked moiety X motif 1</fullName>
    </alternativeName>
</protein>
<evidence type="ECO:0000256" key="5">
    <source>
        <dbReference type="ARBA" id="ARBA00022490"/>
    </source>
</evidence>
<dbReference type="GO" id="GO:0042262">
    <property type="term" value="P:DNA protection"/>
    <property type="evidence" value="ECO:0007669"/>
    <property type="project" value="InterPro"/>
</dbReference>
<reference evidence="28 29" key="1">
    <citation type="submission" date="2019-01" db="EMBL/GenBank/DDBJ databases">
        <title>Genome sequencing of strain FW100M-8.</title>
        <authorList>
            <person name="Heo J."/>
            <person name="Kim S.-J."/>
            <person name="Kim J.-S."/>
            <person name="Hong S.-B."/>
            <person name="Kwon S.-W."/>
        </authorList>
    </citation>
    <scope>NUCLEOTIDE SEQUENCE [LARGE SCALE GENOMIC DNA]</scope>
    <source>
        <strain evidence="28 29">FW100M-8</strain>
    </source>
</reference>
<evidence type="ECO:0000256" key="12">
    <source>
        <dbReference type="ARBA" id="ARBA00024486"/>
    </source>
</evidence>
<evidence type="ECO:0000313" key="28">
    <source>
        <dbReference type="EMBL" id="QAY74392.1"/>
    </source>
</evidence>
<dbReference type="GO" id="GO:0005737">
    <property type="term" value="C:cytoplasm"/>
    <property type="evidence" value="ECO:0007669"/>
    <property type="project" value="UniProtKB-SubCell"/>
</dbReference>
<dbReference type="PROSITE" id="PS00893">
    <property type="entry name" value="NUDIX_BOX"/>
    <property type="match status" value="1"/>
</dbReference>
<dbReference type="GO" id="GO:0046872">
    <property type="term" value="F:metal ion binding"/>
    <property type="evidence" value="ECO:0007669"/>
    <property type="project" value="UniProtKB-KW"/>
</dbReference>
<feature type="compositionally biased region" description="Basic residues" evidence="26">
    <location>
        <begin position="1"/>
        <end position="20"/>
    </location>
</feature>
<evidence type="ECO:0000256" key="16">
    <source>
        <dbReference type="ARBA" id="ARBA00029673"/>
    </source>
</evidence>
<evidence type="ECO:0000256" key="13">
    <source>
        <dbReference type="ARBA" id="ARBA00024596"/>
    </source>
</evidence>
<organism evidence="28 29">
    <name type="scientific">Agromyces protaetiae</name>
    <dbReference type="NCBI Taxonomy" id="2509455"/>
    <lineage>
        <taxon>Bacteria</taxon>
        <taxon>Bacillati</taxon>
        <taxon>Actinomycetota</taxon>
        <taxon>Actinomycetes</taxon>
        <taxon>Micrococcales</taxon>
        <taxon>Microbacteriaceae</taxon>
        <taxon>Agromyces</taxon>
    </lineage>
</organism>
<evidence type="ECO:0000256" key="22">
    <source>
        <dbReference type="ARBA" id="ARBA00048894"/>
    </source>
</evidence>
<comment type="catalytic activity">
    <reaction evidence="23">
        <text>N(6)-methyl-dATP + H2O = N(6)-methyl-dAMP + diphosphate + H(+)</text>
        <dbReference type="Rhea" id="RHEA:67604"/>
        <dbReference type="ChEBI" id="CHEBI:15377"/>
        <dbReference type="ChEBI" id="CHEBI:15378"/>
        <dbReference type="ChEBI" id="CHEBI:33019"/>
        <dbReference type="ChEBI" id="CHEBI:169976"/>
        <dbReference type="ChEBI" id="CHEBI:172872"/>
    </reaction>
    <physiologicalReaction direction="left-to-right" evidence="23">
        <dbReference type="Rhea" id="RHEA:67605"/>
    </physiologicalReaction>
</comment>
<comment type="subcellular location">
    <subcellularLocation>
        <location evidence="2">Cytoplasm</location>
    </subcellularLocation>
</comment>
<dbReference type="Pfam" id="PF00293">
    <property type="entry name" value="NUDIX"/>
    <property type="match status" value="1"/>
</dbReference>
<comment type="catalytic activity">
    <reaction evidence="10">
        <text>8-oxo-dATP + H2O = 8-oxo-dAMP + diphosphate + H(+)</text>
        <dbReference type="Rhea" id="RHEA:65396"/>
        <dbReference type="ChEBI" id="CHEBI:15377"/>
        <dbReference type="ChEBI" id="CHEBI:15378"/>
        <dbReference type="ChEBI" id="CHEBI:33019"/>
        <dbReference type="ChEBI" id="CHEBI:71361"/>
        <dbReference type="ChEBI" id="CHEBI:172871"/>
    </reaction>
    <physiologicalReaction direction="left-to-right" evidence="10">
        <dbReference type="Rhea" id="RHEA:65397"/>
    </physiologicalReaction>
</comment>